<evidence type="ECO:0000313" key="3">
    <source>
        <dbReference type="Proteomes" id="UP000642809"/>
    </source>
</evidence>
<accession>A0A8J3D1X0</accession>
<dbReference type="Proteomes" id="UP000642809">
    <property type="component" value="Unassembled WGS sequence"/>
</dbReference>
<keyword evidence="1" id="KW-0812">Transmembrane</keyword>
<keyword evidence="1" id="KW-1133">Transmembrane helix</keyword>
<protein>
    <submittedName>
        <fullName evidence="2">Uncharacterized protein</fullName>
    </submittedName>
</protein>
<dbReference type="EMBL" id="BMYF01000030">
    <property type="protein sequence ID" value="GHB52326.1"/>
    <property type="molecule type" value="Genomic_DNA"/>
</dbReference>
<feature type="transmembrane region" description="Helical" evidence="1">
    <location>
        <begin position="59"/>
        <end position="82"/>
    </location>
</feature>
<dbReference type="AlphaFoldDB" id="A0A8J3D1X0"/>
<name>A0A8J3D1X0_9BACT</name>
<reference evidence="2" key="1">
    <citation type="journal article" date="2014" name="Int. J. Syst. Evol. Microbiol.">
        <title>Complete genome sequence of Corynebacterium casei LMG S-19264T (=DSM 44701T), isolated from a smear-ripened cheese.</title>
        <authorList>
            <consortium name="US DOE Joint Genome Institute (JGI-PGF)"/>
            <person name="Walter F."/>
            <person name="Albersmeier A."/>
            <person name="Kalinowski J."/>
            <person name="Ruckert C."/>
        </authorList>
    </citation>
    <scope>NUCLEOTIDE SEQUENCE</scope>
    <source>
        <strain evidence="2">KCTC 23224</strain>
    </source>
</reference>
<feature type="transmembrane region" description="Helical" evidence="1">
    <location>
        <begin position="23"/>
        <end position="47"/>
    </location>
</feature>
<feature type="transmembrane region" description="Helical" evidence="1">
    <location>
        <begin position="102"/>
        <end position="120"/>
    </location>
</feature>
<dbReference type="RefSeq" id="WP_189586319.1">
    <property type="nucleotide sequence ID" value="NZ_BMYF01000030.1"/>
</dbReference>
<gene>
    <name evidence="2" type="ORF">GCM10008106_36260</name>
</gene>
<evidence type="ECO:0000313" key="2">
    <source>
        <dbReference type="EMBL" id="GHB52326.1"/>
    </source>
</evidence>
<sequence length="280" mass="32290">MKKYFDWNRFIRLARFDYEQRKWFYWGHIPLIFALVSLVHLVSWNVLQSDLGKLSGDGFAPVFFLGFIIATLMISGSSFSEFYKKEASQNYLMIPSSSLEKYLLKILVGVLPVVLLYPIVYNLAVDFSVWATIQFQKYAFGKLVEVGTDPKVVELSIQLKSTITTPWWSQMTIFATWLFLPVYLFLSGLLFPKRNRIYAFLTLLALWFVIATFMGLISSIVQVPLPFLISPFILTVEEISISDVFPPSISGPMLVGMIFFWLSIPTMLLLSYFKLKEKEV</sequence>
<keyword evidence="1" id="KW-0472">Membrane</keyword>
<proteinExistence type="predicted"/>
<organism evidence="2 3">
    <name type="scientific">Mongoliitalea lutea</name>
    <dbReference type="NCBI Taxonomy" id="849756"/>
    <lineage>
        <taxon>Bacteria</taxon>
        <taxon>Pseudomonadati</taxon>
        <taxon>Bacteroidota</taxon>
        <taxon>Cytophagia</taxon>
        <taxon>Cytophagales</taxon>
        <taxon>Cyclobacteriaceae</taxon>
        <taxon>Mongoliitalea</taxon>
    </lineage>
</organism>
<feature type="transmembrane region" description="Helical" evidence="1">
    <location>
        <begin position="198"/>
        <end position="221"/>
    </location>
</feature>
<keyword evidence="3" id="KW-1185">Reference proteome</keyword>
<feature type="transmembrane region" description="Helical" evidence="1">
    <location>
        <begin position="167"/>
        <end position="186"/>
    </location>
</feature>
<comment type="caution">
    <text evidence="2">The sequence shown here is derived from an EMBL/GenBank/DDBJ whole genome shotgun (WGS) entry which is preliminary data.</text>
</comment>
<feature type="transmembrane region" description="Helical" evidence="1">
    <location>
        <begin position="253"/>
        <end position="273"/>
    </location>
</feature>
<evidence type="ECO:0000256" key="1">
    <source>
        <dbReference type="SAM" id="Phobius"/>
    </source>
</evidence>
<reference evidence="2" key="2">
    <citation type="submission" date="2020-09" db="EMBL/GenBank/DDBJ databases">
        <authorList>
            <person name="Sun Q."/>
            <person name="Kim S."/>
        </authorList>
    </citation>
    <scope>NUCLEOTIDE SEQUENCE</scope>
    <source>
        <strain evidence="2">KCTC 23224</strain>
    </source>
</reference>